<sequence>MYDQLVNLISSVGFPIAVSVYLLTRFESKIDLLIKSIEGLRVDMAAVIKNQEKKQD</sequence>
<dbReference type="Proteomes" id="UP000694308">
    <property type="component" value="Unassembled WGS sequence"/>
</dbReference>
<evidence type="ECO:0000313" key="3">
    <source>
        <dbReference type="Proteomes" id="UP000694308"/>
    </source>
</evidence>
<dbReference type="RefSeq" id="WP_218318662.1">
    <property type="nucleotide sequence ID" value="NZ_JAEEGC010000007.1"/>
</dbReference>
<keyword evidence="3" id="KW-1185">Reference proteome</keyword>
<feature type="transmembrane region" description="Helical" evidence="1">
    <location>
        <begin position="6"/>
        <end position="24"/>
    </location>
</feature>
<dbReference type="Pfam" id="PF12841">
    <property type="entry name" value="YvrJ"/>
    <property type="match status" value="1"/>
</dbReference>
<accession>A0A949WTM0</accession>
<keyword evidence="1" id="KW-0472">Membrane</keyword>
<name>A0A949WTM0_9CLOT</name>
<gene>
    <name evidence="2" type="ORF">I6U48_01700</name>
</gene>
<dbReference type="AlphaFoldDB" id="A0A949WTM0"/>
<organism evidence="2 3">
    <name type="scientific">Clostridium thailandense</name>
    <dbReference type="NCBI Taxonomy" id="2794346"/>
    <lineage>
        <taxon>Bacteria</taxon>
        <taxon>Bacillati</taxon>
        <taxon>Bacillota</taxon>
        <taxon>Clostridia</taxon>
        <taxon>Eubacteriales</taxon>
        <taxon>Clostridiaceae</taxon>
        <taxon>Clostridium</taxon>
    </lineage>
</organism>
<dbReference type="InterPro" id="IPR024419">
    <property type="entry name" value="YvrJ"/>
</dbReference>
<keyword evidence="1" id="KW-0812">Transmembrane</keyword>
<keyword evidence="1" id="KW-1133">Transmembrane helix</keyword>
<dbReference type="EMBL" id="JAEEGC010000007">
    <property type="protein sequence ID" value="MBV7271627.1"/>
    <property type="molecule type" value="Genomic_DNA"/>
</dbReference>
<proteinExistence type="predicted"/>
<evidence type="ECO:0000256" key="1">
    <source>
        <dbReference type="SAM" id="Phobius"/>
    </source>
</evidence>
<comment type="caution">
    <text evidence="2">The sequence shown here is derived from an EMBL/GenBank/DDBJ whole genome shotgun (WGS) entry which is preliminary data.</text>
</comment>
<evidence type="ECO:0000313" key="2">
    <source>
        <dbReference type="EMBL" id="MBV7271627.1"/>
    </source>
</evidence>
<reference evidence="2" key="1">
    <citation type="submission" date="2020-12" db="EMBL/GenBank/DDBJ databases">
        <title>Clostridium thailandense sp. nov., a novel acetogenic bacterium isolated from peat land soil in Thailand.</title>
        <authorList>
            <person name="Chaikitkaew S."/>
            <person name="Birkeland N.K."/>
        </authorList>
    </citation>
    <scope>NUCLEOTIDE SEQUENCE</scope>
    <source>
        <strain evidence="2">PL3</strain>
    </source>
</reference>
<protein>
    <submittedName>
        <fullName evidence="2">YvrJ family protein</fullName>
    </submittedName>
</protein>